<dbReference type="SUPFAM" id="SSF88946">
    <property type="entry name" value="Sigma2 domain of RNA polymerase sigma factors"/>
    <property type="match status" value="1"/>
</dbReference>
<evidence type="ECO:0000259" key="1">
    <source>
        <dbReference type="Pfam" id="PF04542"/>
    </source>
</evidence>
<reference evidence="2" key="1">
    <citation type="submission" date="2020-04" db="EMBL/GenBank/DDBJ databases">
        <authorList>
            <person name="Zhang T."/>
        </authorList>
    </citation>
    <scope>NUCLEOTIDE SEQUENCE</scope>
    <source>
        <strain evidence="2">HKST-UBA02</strain>
    </source>
</reference>
<dbReference type="AlphaFoldDB" id="A0A956N950"/>
<sequence length="199" mass="23420">MEWKTTRLSLLDRLADPTEASAWREFDHLYGEPILRCALRSGLQLADAEDVRQTVLLGLVSAMPRFRFRPDLGRFRSYLGRSVTNAVTRQRKRRARDLERARQSADPVPQLSDLDEIWEDEWRNRHLRAAFAEIQRTHDPSSVRVFERLLAGDPPEEIALEFSLRVDAVYKIKQRIRDRMRDLIQAQTDTEEREFACRN</sequence>
<comment type="caution">
    <text evidence="2">The sequence shown here is derived from an EMBL/GenBank/DDBJ whole genome shotgun (WGS) entry which is preliminary data.</text>
</comment>
<dbReference type="Pfam" id="PF04542">
    <property type="entry name" value="Sigma70_r2"/>
    <property type="match status" value="1"/>
</dbReference>
<dbReference type="GO" id="GO:0006352">
    <property type="term" value="P:DNA-templated transcription initiation"/>
    <property type="evidence" value="ECO:0007669"/>
    <property type="project" value="InterPro"/>
</dbReference>
<dbReference type="EMBL" id="JAGQHS010000013">
    <property type="protein sequence ID" value="MCA9754990.1"/>
    <property type="molecule type" value="Genomic_DNA"/>
</dbReference>
<dbReference type="GO" id="GO:0003700">
    <property type="term" value="F:DNA-binding transcription factor activity"/>
    <property type="evidence" value="ECO:0007669"/>
    <property type="project" value="InterPro"/>
</dbReference>
<feature type="domain" description="RNA polymerase sigma-70 region 2" evidence="1">
    <location>
        <begin position="33"/>
        <end position="96"/>
    </location>
</feature>
<dbReference type="InterPro" id="IPR014284">
    <property type="entry name" value="RNA_pol_sigma-70_dom"/>
</dbReference>
<dbReference type="InterPro" id="IPR013325">
    <property type="entry name" value="RNA_pol_sigma_r2"/>
</dbReference>
<dbReference type="InterPro" id="IPR007627">
    <property type="entry name" value="RNA_pol_sigma70_r2"/>
</dbReference>
<dbReference type="Gene3D" id="1.10.1740.10">
    <property type="match status" value="1"/>
</dbReference>
<accession>A0A956N950</accession>
<gene>
    <name evidence="2" type="ORF">KDA27_04240</name>
</gene>
<evidence type="ECO:0000313" key="3">
    <source>
        <dbReference type="Proteomes" id="UP000739538"/>
    </source>
</evidence>
<reference evidence="2" key="2">
    <citation type="journal article" date="2021" name="Microbiome">
        <title>Successional dynamics and alternative stable states in a saline activated sludge microbial community over 9 years.</title>
        <authorList>
            <person name="Wang Y."/>
            <person name="Ye J."/>
            <person name="Ju F."/>
            <person name="Liu L."/>
            <person name="Boyd J.A."/>
            <person name="Deng Y."/>
            <person name="Parks D.H."/>
            <person name="Jiang X."/>
            <person name="Yin X."/>
            <person name="Woodcroft B.J."/>
            <person name="Tyson G.W."/>
            <person name="Hugenholtz P."/>
            <person name="Polz M.F."/>
            <person name="Zhang T."/>
        </authorList>
    </citation>
    <scope>NUCLEOTIDE SEQUENCE</scope>
    <source>
        <strain evidence="2">HKST-UBA02</strain>
    </source>
</reference>
<dbReference type="NCBIfam" id="TIGR02937">
    <property type="entry name" value="sigma70-ECF"/>
    <property type="match status" value="1"/>
</dbReference>
<evidence type="ECO:0000313" key="2">
    <source>
        <dbReference type="EMBL" id="MCA9754990.1"/>
    </source>
</evidence>
<proteinExistence type="predicted"/>
<organism evidence="2 3">
    <name type="scientific">Eiseniibacteriota bacterium</name>
    <dbReference type="NCBI Taxonomy" id="2212470"/>
    <lineage>
        <taxon>Bacteria</taxon>
        <taxon>Candidatus Eiseniibacteriota</taxon>
    </lineage>
</organism>
<dbReference type="Proteomes" id="UP000739538">
    <property type="component" value="Unassembled WGS sequence"/>
</dbReference>
<name>A0A956N950_UNCEI</name>
<protein>
    <submittedName>
        <fullName evidence="2">Sigma-70 family RNA polymerase sigma factor</fullName>
    </submittedName>
</protein>